<dbReference type="PANTHER" id="PTHR43241:SF1">
    <property type="entry name" value="FLAVIN REDUCTASE LIKE DOMAIN-CONTAINING PROTEIN"/>
    <property type="match status" value="1"/>
</dbReference>
<dbReference type="InterPro" id="IPR053310">
    <property type="entry name" value="Flavoredoxin-like"/>
</dbReference>
<name>X1GY95_9ZZZZ</name>
<accession>X1GY95</accession>
<feature type="domain" description="Flavin reductase like" evidence="1">
    <location>
        <begin position="3"/>
        <end position="72"/>
    </location>
</feature>
<feature type="non-terminal residue" evidence="2">
    <location>
        <position position="1"/>
    </location>
</feature>
<organism evidence="2">
    <name type="scientific">marine sediment metagenome</name>
    <dbReference type="NCBI Taxonomy" id="412755"/>
    <lineage>
        <taxon>unclassified sequences</taxon>
        <taxon>metagenomes</taxon>
        <taxon>ecological metagenomes</taxon>
    </lineage>
</organism>
<gene>
    <name evidence="2" type="ORF">S03H2_25991</name>
</gene>
<evidence type="ECO:0000313" key="2">
    <source>
        <dbReference type="EMBL" id="GAH37963.1"/>
    </source>
</evidence>
<dbReference type="PANTHER" id="PTHR43241">
    <property type="entry name" value="FLAVIN REDUCTASE DOMAIN PROTEIN"/>
    <property type="match status" value="1"/>
</dbReference>
<dbReference type="EMBL" id="BARU01014892">
    <property type="protein sequence ID" value="GAH37963.1"/>
    <property type="molecule type" value="Genomic_DNA"/>
</dbReference>
<dbReference type="SUPFAM" id="SSF50475">
    <property type="entry name" value="FMN-binding split barrel"/>
    <property type="match status" value="1"/>
</dbReference>
<dbReference type="InterPro" id="IPR012349">
    <property type="entry name" value="Split_barrel_FMN-bd"/>
</dbReference>
<dbReference type="Gene3D" id="2.30.110.10">
    <property type="entry name" value="Electron Transport, Fmn-binding Protein, Chain A"/>
    <property type="match status" value="1"/>
</dbReference>
<protein>
    <recommendedName>
        <fullName evidence="1">Flavin reductase like domain-containing protein</fullName>
    </recommendedName>
</protein>
<comment type="caution">
    <text evidence="2">The sequence shown here is derived from an EMBL/GenBank/DDBJ whole genome shotgun (WGS) entry which is preliminary data.</text>
</comment>
<proteinExistence type="predicted"/>
<dbReference type="InterPro" id="IPR002563">
    <property type="entry name" value="Flavin_Rdtase-like_dom"/>
</dbReference>
<evidence type="ECO:0000259" key="1">
    <source>
        <dbReference type="Pfam" id="PF01613"/>
    </source>
</evidence>
<dbReference type="Pfam" id="PF01613">
    <property type="entry name" value="Flavin_Reduct"/>
    <property type="match status" value="1"/>
</dbReference>
<dbReference type="GO" id="GO:0010181">
    <property type="term" value="F:FMN binding"/>
    <property type="evidence" value="ECO:0007669"/>
    <property type="project" value="InterPro"/>
</dbReference>
<sequence length="86" mass="9222">ALFFGSKTGRDFDKLANSDCKTEPAKEIDSLLLTDAVANFECTLESQTVAGDHIIFVGKVVAAHTNTEPKRRLYSIASGHKLGPAS</sequence>
<dbReference type="AlphaFoldDB" id="X1GY95"/>
<reference evidence="2" key="1">
    <citation type="journal article" date="2014" name="Front. Microbiol.">
        <title>High frequency of phylogenetically diverse reductive dehalogenase-homologous genes in deep subseafloor sedimentary metagenomes.</title>
        <authorList>
            <person name="Kawai M."/>
            <person name="Futagami T."/>
            <person name="Toyoda A."/>
            <person name="Takaki Y."/>
            <person name="Nishi S."/>
            <person name="Hori S."/>
            <person name="Arai W."/>
            <person name="Tsubouchi T."/>
            <person name="Morono Y."/>
            <person name="Uchiyama I."/>
            <person name="Ito T."/>
            <person name="Fujiyama A."/>
            <person name="Inagaki F."/>
            <person name="Takami H."/>
        </authorList>
    </citation>
    <scope>NUCLEOTIDE SEQUENCE</scope>
    <source>
        <strain evidence="2">Expedition CK06-06</strain>
    </source>
</reference>